<proteinExistence type="predicted"/>
<evidence type="ECO:0000313" key="1">
    <source>
        <dbReference type="EMBL" id="QDT54620.1"/>
    </source>
</evidence>
<reference evidence="1 2" key="1">
    <citation type="submission" date="2019-02" db="EMBL/GenBank/DDBJ databases">
        <title>Deep-cultivation of Planctomycetes and their phenomic and genomic characterization uncovers novel biology.</title>
        <authorList>
            <person name="Wiegand S."/>
            <person name="Jogler M."/>
            <person name="Boedeker C."/>
            <person name="Pinto D."/>
            <person name="Vollmers J."/>
            <person name="Rivas-Marin E."/>
            <person name="Kohn T."/>
            <person name="Peeters S.H."/>
            <person name="Heuer A."/>
            <person name="Rast P."/>
            <person name="Oberbeckmann S."/>
            <person name="Bunk B."/>
            <person name="Jeske O."/>
            <person name="Meyerdierks A."/>
            <person name="Storesund J.E."/>
            <person name="Kallscheuer N."/>
            <person name="Luecker S."/>
            <person name="Lage O.M."/>
            <person name="Pohl T."/>
            <person name="Merkel B.J."/>
            <person name="Hornburger P."/>
            <person name="Mueller R.-W."/>
            <person name="Bruemmer F."/>
            <person name="Labrenz M."/>
            <person name="Spormann A.M."/>
            <person name="Op den Camp H."/>
            <person name="Overmann J."/>
            <person name="Amann R."/>
            <person name="Jetten M.S.M."/>
            <person name="Mascher T."/>
            <person name="Medema M.H."/>
            <person name="Devos D.P."/>
            <person name="Kaster A.-K."/>
            <person name="Ovreas L."/>
            <person name="Rohde M."/>
            <person name="Galperin M.Y."/>
            <person name="Jogler C."/>
        </authorList>
    </citation>
    <scope>NUCLEOTIDE SEQUENCE [LARGE SCALE GENOMIC DNA]</scope>
    <source>
        <strain evidence="1 2">Pan44</strain>
    </source>
</reference>
<sequence length="83" mass="8611">MKPGDAVRVVKAIPTLGGVIPVGRELVVLQLAGPGRVTVGDQRGQMLVCACPVDRFEAAAVPVPKVSKPPARPATTQKRGLFA</sequence>
<dbReference type="RefSeq" id="WP_145030461.1">
    <property type="nucleotide sequence ID" value="NZ_CP036271.1"/>
</dbReference>
<name>A0A517SEV9_9PLAN</name>
<dbReference type="AlphaFoldDB" id="A0A517SEV9"/>
<organism evidence="1 2">
    <name type="scientific">Caulifigura coniformis</name>
    <dbReference type="NCBI Taxonomy" id="2527983"/>
    <lineage>
        <taxon>Bacteria</taxon>
        <taxon>Pseudomonadati</taxon>
        <taxon>Planctomycetota</taxon>
        <taxon>Planctomycetia</taxon>
        <taxon>Planctomycetales</taxon>
        <taxon>Planctomycetaceae</taxon>
        <taxon>Caulifigura</taxon>
    </lineage>
</organism>
<dbReference type="InParanoid" id="A0A517SEV9"/>
<keyword evidence="2" id="KW-1185">Reference proteome</keyword>
<dbReference type="KEGG" id="ccos:Pan44_26550"/>
<gene>
    <name evidence="1" type="ORF">Pan44_26550</name>
</gene>
<evidence type="ECO:0000313" key="2">
    <source>
        <dbReference type="Proteomes" id="UP000315700"/>
    </source>
</evidence>
<dbReference type="Proteomes" id="UP000315700">
    <property type="component" value="Chromosome"/>
</dbReference>
<protein>
    <submittedName>
        <fullName evidence="1">Uncharacterized protein</fullName>
    </submittedName>
</protein>
<accession>A0A517SEV9</accession>
<dbReference type="EMBL" id="CP036271">
    <property type="protein sequence ID" value="QDT54620.1"/>
    <property type="molecule type" value="Genomic_DNA"/>
</dbReference>